<evidence type="ECO:0000256" key="3">
    <source>
        <dbReference type="ARBA" id="ARBA00023159"/>
    </source>
</evidence>
<evidence type="ECO:0000256" key="2">
    <source>
        <dbReference type="ARBA" id="ARBA00023125"/>
    </source>
</evidence>
<dbReference type="InterPro" id="IPR016032">
    <property type="entry name" value="Sig_transdc_resp-reg_C-effctor"/>
</dbReference>
<keyword evidence="2" id="KW-0238">DNA-binding</keyword>
<dbReference type="EMBL" id="JADUMB010000001">
    <property type="protein sequence ID" value="MBH1919419.1"/>
    <property type="molecule type" value="Genomic_DNA"/>
</dbReference>
<protein>
    <submittedName>
        <fullName evidence="6">LuxR family transcriptional regulator</fullName>
    </submittedName>
</protein>
<keyword evidence="7" id="KW-1185">Reference proteome</keyword>
<proteinExistence type="predicted"/>
<accession>A0ABS0LVQ8</accession>
<dbReference type="InterPro" id="IPR000792">
    <property type="entry name" value="Tscrpt_reg_LuxR_C"/>
</dbReference>
<reference evidence="6 7" key="1">
    <citation type="submission" date="2020-11" db="EMBL/GenBank/DDBJ databases">
        <title>Enhanced detection system for hospital associated transmission using whole genome sequencing surveillance.</title>
        <authorList>
            <person name="Harrison L.H."/>
            <person name="Van Tyne D."/>
            <person name="Marsh J.W."/>
            <person name="Griffith M.P."/>
            <person name="Snyder D.J."/>
            <person name="Cooper V.S."/>
            <person name="Mustapha M."/>
        </authorList>
    </citation>
    <scope>NUCLEOTIDE SEQUENCE [LARGE SCALE GENOMIC DNA]</scope>
    <source>
        <strain evidence="6 7">SER00227</strain>
    </source>
</reference>
<evidence type="ECO:0000256" key="1">
    <source>
        <dbReference type="ARBA" id="ARBA00023015"/>
    </source>
</evidence>
<evidence type="ECO:0000256" key="4">
    <source>
        <dbReference type="ARBA" id="ARBA00023163"/>
    </source>
</evidence>
<dbReference type="CDD" id="cd06170">
    <property type="entry name" value="LuxR_C_like"/>
    <property type="match status" value="1"/>
</dbReference>
<evidence type="ECO:0000313" key="7">
    <source>
        <dbReference type="Proteomes" id="UP000635335"/>
    </source>
</evidence>
<sequence>MNTMIKIALFDENRYFSAGWQEALALHFSTYGKRMLLLDAQQVHEADLVFCYFPPGVQSCFCHFSEAQPAGRKTLYFSLRTPEGRHKRTVGNRCALEAGIIYHDMPLVSALYQVSAELERHRKWPSRLSCGTNCVCQHRDLTLREQEIMRCMTREMGVTQIARLLDISVKTVSNHKMSVMRKMGFRRNAELYGWLRHSARPGAVGARAGTAPGVAAGKGRH</sequence>
<dbReference type="PANTHER" id="PTHR44688:SF16">
    <property type="entry name" value="DNA-BINDING TRANSCRIPTIONAL ACTIVATOR DEVR_DOSR"/>
    <property type="match status" value="1"/>
</dbReference>
<name>A0ABS0LVQ8_9GAMM</name>
<dbReference type="SUPFAM" id="SSF46894">
    <property type="entry name" value="C-terminal effector domain of the bipartite response regulators"/>
    <property type="match status" value="1"/>
</dbReference>
<keyword evidence="4" id="KW-0804">Transcription</keyword>
<dbReference type="Proteomes" id="UP000635335">
    <property type="component" value="Unassembled WGS sequence"/>
</dbReference>
<dbReference type="InterPro" id="IPR036388">
    <property type="entry name" value="WH-like_DNA-bd_sf"/>
</dbReference>
<keyword evidence="3" id="KW-0010">Activator</keyword>
<feature type="domain" description="HTH luxR-type" evidence="5">
    <location>
        <begin position="134"/>
        <end position="199"/>
    </location>
</feature>
<evidence type="ECO:0000313" key="6">
    <source>
        <dbReference type="EMBL" id="MBH1919419.1"/>
    </source>
</evidence>
<dbReference type="PROSITE" id="PS50043">
    <property type="entry name" value="HTH_LUXR_2"/>
    <property type="match status" value="1"/>
</dbReference>
<dbReference type="PRINTS" id="PR00038">
    <property type="entry name" value="HTHLUXR"/>
</dbReference>
<evidence type="ECO:0000259" key="5">
    <source>
        <dbReference type="PROSITE" id="PS50043"/>
    </source>
</evidence>
<dbReference type="Pfam" id="PF00196">
    <property type="entry name" value="GerE"/>
    <property type="match status" value="1"/>
</dbReference>
<comment type="caution">
    <text evidence="6">The sequence shown here is derived from an EMBL/GenBank/DDBJ whole genome shotgun (WGS) entry which is preliminary data.</text>
</comment>
<organism evidence="6 7">
    <name type="scientific">Serratia surfactantfaciens</name>
    <dbReference type="NCBI Taxonomy" id="2741499"/>
    <lineage>
        <taxon>Bacteria</taxon>
        <taxon>Pseudomonadati</taxon>
        <taxon>Pseudomonadota</taxon>
        <taxon>Gammaproteobacteria</taxon>
        <taxon>Enterobacterales</taxon>
        <taxon>Yersiniaceae</taxon>
        <taxon>Serratia</taxon>
    </lineage>
</organism>
<dbReference type="PANTHER" id="PTHR44688">
    <property type="entry name" value="DNA-BINDING TRANSCRIPTIONAL ACTIVATOR DEVR_DOSR"/>
    <property type="match status" value="1"/>
</dbReference>
<dbReference type="SMART" id="SM00421">
    <property type="entry name" value="HTH_LUXR"/>
    <property type="match status" value="1"/>
</dbReference>
<dbReference type="Gene3D" id="1.10.10.10">
    <property type="entry name" value="Winged helix-like DNA-binding domain superfamily/Winged helix DNA-binding domain"/>
    <property type="match status" value="1"/>
</dbReference>
<dbReference type="RefSeq" id="WP_019454598.1">
    <property type="nucleotide sequence ID" value="NZ_JADUMB010000001.1"/>
</dbReference>
<keyword evidence="1" id="KW-0805">Transcription regulation</keyword>
<gene>
    <name evidence="6" type="ORF">I5U16_04520</name>
</gene>